<sequence length="95" mass="10814">MLHVLRACLESGTITRPPTPPTGQLGISKKYFRLFYMEDIKLHHDPGREYLPAIAVLHVPMVIRLAHCSTVCFDAYMAFPYLDSAFFKFLGPVED</sequence>
<organism evidence="1 2">
    <name type="scientific">Cordylochernes scorpioides</name>
    <dbReference type="NCBI Taxonomy" id="51811"/>
    <lineage>
        <taxon>Eukaryota</taxon>
        <taxon>Metazoa</taxon>
        <taxon>Ecdysozoa</taxon>
        <taxon>Arthropoda</taxon>
        <taxon>Chelicerata</taxon>
        <taxon>Arachnida</taxon>
        <taxon>Pseudoscorpiones</taxon>
        <taxon>Cheliferoidea</taxon>
        <taxon>Chernetidae</taxon>
        <taxon>Cordylochernes</taxon>
    </lineage>
</organism>
<protein>
    <submittedName>
        <fullName evidence="1">Uncharacterized protein</fullName>
    </submittedName>
</protein>
<reference evidence="1 2" key="1">
    <citation type="submission" date="2022-01" db="EMBL/GenBank/DDBJ databases">
        <title>A chromosomal length assembly of Cordylochernes scorpioides.</title>
        <authorList>
            <person name="Zeh D."/>
            <person name="Zeh J."/>
        </authorList>
    </citation>
    <scope>NUCLEOTIDE SEQUENCE [LARGE SCALE GENOMIC DNA]</scope>
    <source>
        <strain evidence="1">IN4F17</strain>
        <tissue evidence="1">Whole Body</tissue>
    </source>
</reference>
<evidence type="ECO:0000313" key="1">
    <source>
        <dbReference type="EMBL" id="UYV78181.1"/>
    </source>
</evidence>
<proteinExistence type="predicted"/>
<accession>A0ABY6LD68</accession>
<gene>
    <name evidence="1" type="ORF">LAZ67_16000385</name>
</gene>
<name>A0ABY6LD68_9ARAC</name>
<keyword evidence="2" id="KW-1185">Reference proteome</keyword>
<evidence type="ECO:0000313" key="2">
    <source>
        <dbReference type="Proteomes" id="UP001235939"/>
    </source>
</evidence>
<dbReference type="Proteomes" id="UP001235939">
    <property type="component" value="Chromosome 16"/>
</dbReference>
<dbReference type="EMBL" id="CP092878">
    <property type="protein sequence ID" value="UYV78181.1"/>
    <property type="molecule type" value="Genomic_DNA"/>
</dbReference>